<evidence type="ECO:0000313" key="11">
    <source>
        <dbReference type="Proteomes" id="UP001497623"/>
    </source>
</evidence>
<accession>A0AAV2SB26</accession>
<sequence>MEEECRKKNTLNPPKNLYLNELTGSFTDDYHLVTYKILSSMYWVKTRCPSVPWVIRADDDILVDVYLLHKLLPRVALDGINCDLRLHQSMPRLGVLISRQQPYSSLLFQPCGATLAYYHWLLMDRWLWLVCLDPYLWL</sequence>
<keyword evidence="3" id="KW-0328">Glycosyltransferase</keyword>
<organism evidence="10 11">
    <name type="scientific">Meganyctiphanes norvegica</name>
    <name type="common">Northern krill</name>
    <name type="synonym">Thysanopoda norvegica</name>
    <dbReference type="NCBI Taxonomy" id="48144"/>
    <lineage>
        <taxon>Eukaryota</taxon>
        <taxon>Metazoa</taxon>
        <taxon>Ecdysozoa</taxon>
        <taxon>Arthropoda</taxon>
        <taxon>Crustacea</taxon>
        <taxon>Multicrustacea</taxon>
        <taxon>Malacostraca</taxon>
        <taxon>Eumalacostraca</taxon>
        <taxon>Eucarida</taxon>
        <taxon>Euphausiacea</taxon>
        <taxon>Euphausiidae</taxon>
        <taxon>Meganyctiphanes</taxon>
    </lineage>
</organism>
<dbReference type="Pfam" id="PF01762">
    <property type="entry name" value="Galactosyl_T"/>
    <property type="match status" value="1"/>
</dbReference>
<evidence type="ECO:0000256" key="5">
    <source>
        <dbReference type="ARBA" id="ARBA00022692"/>
    </source>
</evidence>
<keyword evidence="4" id="KW-0808">Transferase</keyword>
<comment type="similarity">
    <text evidence="2">Belongs to the glycosyltransferase 31 family.</text>
</comment>
<feature type="non-terminal residue" evidence="10">
    <location>
        <position position="138"/>
    </location>
</feature>
<evidence type="ECO:0000256" key="8">
    <source>
        <dbReference type="ARBA" id="ARBA00023034"/>
    </source>
</evidence>
<evidence type="ECO:0000256" key="9">
    <source>
        <dbReference type="ARBA" id="ARBA00023136"/>
    </source>
</evidence>
<dbReference type="GO" id="GO:0016758">
    <property type="term" value="F:hexosyltransferase activity"/>
    <property type="evidence" value="ECO:0007669"/>
    <property type="project" value="InterPro"/>
</dbReference>
<comment type="subcellular location">
    <subcellularLocation>
        <location evidence="1">Golgi apparatus membrane</location>
        <topology evidence="1">Single-pass type II membrane protein</topology>
    </subcellularLocation>
</comment>
<evidence type="ECO:0000313" key="10">
    <source>
        <dbReference type="EMBL" id="CAL4174383.1"/>
    </source>
</evidence>
<evidence type="ECO:0000256" key="1">
    <source>
        <dbReference type="ARBA" id="ARBA00004323"/>
    </source>
</evidence>
<evidence type="ECO:0000256" key="6">
    <source>
        <dbReference type="ARBA" id="ARBA00022968"/>
    </source>
</evidence>
<evidence type="ECO:0008006" key="12">
    <source>
        <dbReference type="Google" id="ProtNLM"/>
    </source>
</evidence>
<dbReference type="GO" id="GO:0000139">
    <property type="term" value="C:Golgi membrane"/>
    <property type="evidence" value="ECO:0007669"/>
    <property type="project" value="UniProtKB-SubCell"/>
</dbReference>
<keyword evidence="6" id="KW-0735">Signal-anchor</keyword>
<evidence type="ECO:0000256" key="4">
    <source>
        <dbReference type="ARBA" id="ARBA00022679"/>
    </source>
</evidence>
<keyword evidence="5" id="KW-0812">Transmembrane</keyword>
<keyword evidence="7" id="KW-1133">Transmembrane helix</keyword>
<keyword evidence="9" id="KW-0472">Membrane</keyword>
<dbReference type="EMBL" id="CAXKWB010053455">
    <property type="protein sequence ID" value="CAL4174383.1"/>
    <property type="molecule type" value="Genomic_DNA"/>
</dbReference>
<dbReference type="InterPro" id="IPR002659">
    <property type="entry name" value="Glyco_trans_31"/>
</dbReference>
<evidence type="ECO:0000256" key="7">
    <source>
        <dbReference type="ARBA" id="ARBA00022989"/>
    </source>
</evidence>
<comment type="caution">
    <text evidence="10">The sequence shown here is derived from an EMBL/GenBank/DDBJ whole genome shotgun (WGS) entry which is preliminary data.</text>
</comment>
<protein>
    <recommendedName>
        <fullName evidence="12">Hexosyltransferase</fullName>
    </recommendedName>
</protein>
<evidence type="ECO:0000256" key="2">
    <source>
        <dbReference type="ARBA" id="ARBA00008661"/>
    </source>
</evidence>
<evidence type="ECO:0000256" key="3">
    <source>
        <dbReference type="ARBA" id="ARBA00022676"/>
    </source>
</evidence>
<keyword evidence="8" id="KW-0333">Golgi apparatus</keyword>
<gene>
    <name evidence="10" type="ORF">MNOR_LOCUS34508</name>
</gene>
<dbReference type="Proteomes" id="UP001497623">
    <property type="component" value="Unassembled WGS sequence"/>
</dbReference>
<keyword evidence="11" id="KW-1185">Reference proteome</keyword>
<name>A0AAV2SB26_MEGNR</name>
<dbReference type="AlphaFoldDB" id="A0AAV2SB26"/>
<proteinExistence type="inferred from homology"/>
<reference evidence="10 11" key="1">
    <citation type="submission" date="2024-05" db="EMBL/GenBank/DDBJ databases">
        <authorList>
            <person name="Wallberg A."/>
        </authorList>
    </citation>
    <scope>NUCLEOTIDE SEQUENCE [LARGE SCALE GENOMIC DNA]</scope>
</reference>